<evidence type="ECO:0000313" key="1">
    <source>
        <dbReference type="EMBL" id="KAF4202416.1"/>
    </source>
</evidence>
<organism evidence="1 2">
    <name type="scientific">Aspergillus lentulus</name>
    <dbReference type="NCBI Taxonomy" id="293939"/>
    <lineage>
        <taxon>Eukaryota</taxon>
        <taxon>Fungi</taxon>
        <taxon>Dikarya</taxon>
        <taxon>Ascomycota</taxon>
        <taxon>Pezizomycotina</taxon>
        <taxon>Eurotiomycetes</taxon>
        <taxon>Eurotiomycetidae</taxon>
        <taxon>Eurotiales</taxon>
        <taxon>Aspergillaceae</taxon>
        <taxon>Aspergillus</taxon>
        <taxon>Aspergillus subgen. Fumigati</taxon>
    </lineage>
</organism>
<name>A0AAN5YKS0_ASPLE</name>
<gene>
    <name evidence="1" type="ORF">CNMCM8927_000228</name>
</gene>
<comment type="caution">
    <text evidence="1">The sequence shown here is derived from an EMBL/GenBank/DDBJ whole genome shotgun (WGS) entry which is preliminary data.</text>
</comment>
<accession>A0AAN5YKS0</accession>
<proteinExistence type="predicted"/>
<dbReference type="EMBL" id="JAAAPU010000106">
    <property type="protein sequence ID" value="KAF4202416.1"/>
    <property type="molecule type" value="Genomic_DNA"/>
</dbReference>
<sequence>MADHLTKRATILPHQLFGVKEHPTQDSSTESVLPIQVKPSPKLAKTASPLQESTSHFDRFYMINQAGQGVFAVKGVCYLPPCVLKQCSGIKIADHQSLKPARHKNIISLLEYANIENEQYLVYKYEHVALSLGCVVGRMYFSEADIAMSNVDRLITIFNIEGCQHLEPEHRVAAVISQDILTRSLELSGVSQSALLNHVNPPHLVFQDDVRLICPYSQHRLKAAEAYGEAWWLVELYLDDIPPDALVQLREESAKSKDLKDGDVFRTYRLYKLLGNYAQERKWWARFGSDECRKTIRRLQQH</sequence>
<evidence type="ECO:0000313" key="2">
    <source>
        <dbReference type="Proteomes" id="UP000649114"/>
    </source>
</evidence>
<reference evidence="1" key="2">
    <citation type="submission" date="2020-04" db="EMBL/GenBank/DDBJ databases">
        <authorList>
            <person name="Santos R.A.C."/>
            <person name="Steenwyk J.L."/>
            <person name="Rivero-Menendez O."/>
            <person name="Mead M.E."/>
            <person name="Silva L.P."/>
            <person name="Bastos R.W."/>
            <person name="Alastruey-Izquierdo A."/>
            <person name="Goldman G.H."/>
            <person name="Rokas A."/>
        </authorList>
    </citation>
    <scope>NUCLEOTIDE SEQUENCE</scope>
    <source>
        <strain evidence="1">CNM-CM8927</strain>
    </source>
</reference>
<reference evidence="1" key="1">
    <citation type="journal article" date="2020" name="bioRxiv">
        <title>Genomic and phenotypic heterogeneity of clinical isolates of the human pathogens Aspergillus fumigatus, Aspergillus lentulus and Aspergillus fumigatiaffinis.</title>
        <authorList>
            <person name="dos Santos R.A.C."/>
            <person name="Steenwyk J.L."/>
            <person name="Rivero-Menendez O."/>
            <person name="Mead M.E."/>
            <person name="Silva L.P."/>
            <person name="Bastos R.W."/>
            <person name="Alastruey-Izquierdo A."/>
            <person name="Goldman G.H."/>
            <person name="Rokas A."/>
        </authorList>
    </citation>
    <scope>NUCLEOTIDE SEQUENCE</scope>
    <source>
        <strain evidence="1">CNM-CM8927</strain>
    </source>
</reference>
<dbReference type="InterPro" id="IPR022198">
    <property type="entry name" value="DUF3723"/>
</dbReference>
<dbReference type="Pfam" id="PF12520">
    <property type="entry name" value="DUF3723"/>
    <property type="match status" value="1"/>
</dbReference>
<dbReference type="AlphaFoldDB" id="A0AAN5YKS0"/>
<protein>
    <submittedName>
        <fullName evidence="1">Uncharacterized protein</fullName>
    </submittedName>
</protein>
<dbReference type="Proteomes" id="UP000649114">
    <property type="component" value="Unassembled WGS sequence"/>
</dbReference>